<keyword evidence="4 6" id="KW-0378">Hydrolase</keyword>
<evidence type="ECO:0000313" key="10">
    <source>
        <dbReference type="EMBL" id="QSB13012.1"/>
    </source>
</evidence>
<dbReference type="SMART" id="SM00612">
    <property type="entry name" value="Kelch"/>
    <property type="match status" value="5"/>
</dbReference>
<dbReference type="InterPro" id="IPR023828">
    <property type="entry name" value="Peptidase_S8_Ser-AS"/>
</dbReference>
<evidence type="ECO:0000256" key="4">
    <source>
        <dbReference type="ARBA" id="ARBA00022801"/>
    </source>
</evidence>
<comment type="similarity">
    <text evidence="6">Belongs to the peptidase S8 family.</text>
</comment>
<evidence type="ECO:0000256" key="2">
    <source>
        <dbReference type="ARBA" id="ARBA00022670"/>
    </source>
</evidence>
<feature type="region of interest" description="Disordered" evidence="7">
    <location>
        <begin position="1"/>
        <end position="27"/>
    </location>
</feature>
<keyword evidence="1" id="KW-0880">Kelch repeat</keyword>
<feature type="domain" description="Peptidase S8/S53" evidence="8">
    <location>
        <begin position="171"/>
        <end position="454"/>
    </location>
</feature>
<dbReference type="InterPro" id="IPR000209">
    <property type="entry name" value="Peptidase_S8/S53_dom"/>
</dbReference>
<evidence type="ECO:0000313" key="11">
    <source>
        <dbReference type="Proteomes" id="UP000662857"/>
    </source>
</evidence>
<feature type="active site" description="Charge relay system" evidence="6">
    <location>
        <position position="226"/>
    </location>
</feature>
<dbReference type="Gene3D" id="2.60.40.1120">
    <property type="entry name" value="Carboxypeptidase-like, regulatory domain"/>
    <property type="match status" value="4"/>
</dbReference>
<dbReference type="PRINTS" id="PR00723">
    <property type="entry name" value="SUBTILISIN"/>
</dbReference>
<feature type="active site" description="Charge relay system" evidence="6">
    <location>
        <position position="398"/>
    </location>
</feature>
<dbReference type="InterPro" id="IPR015500">
    <property type="entry name" value="Peptidase_S8_subtilisin-rel"/>
</dbReference>
<dbReference type="SUPFAM" id="SSF49452">
    <property type="entry name" value="Starch-binding domain-like"/>
    <property type="match status" value="1"/>
</dbReference>
<dbReference type="Proteomes" id="UP000662857">
    <property type="component" value="Chromosome"/>
</dbReference>
<evidence type="ECO:0000259" key="8">
    <source>
        <dbReference type="Pfam" id="PF00082"/>
    </source>
</evidence>
<dbReference type="Pfam" id="PF24981">
    <property type="entry name" value="Beta-prop_ATRN-LZTR1"/>
    <property type="match status" value="1"/>
</dbReference>
<feature type="domain" description="Attractin/MKLN-like beta-propeller" evidence="9">
    <location>
        <begin position="1066"/>
        <end position="1282"/>
    </location>
</feature>
<dbReference type="SUPFAM" id="SSF52743">
    <property type="entry name" value="Subtilisin-like"/>
    <property type="match status" value="1"/>
</dbReference>
<protein>
    <submittedName>
        <fullName evidence="10">S8 family serine peptidase</fullName>
    </submittedName>
</protein>
<dbReference type="RefSeq" id="WP_239675070.1">
    <property type="nucleotide sequence ID" value="NZ_CP070499.1"/>
</dbReference>
<dbReference type="PROSITE" id="PS51892">
    <property type="entry name" value="SUBTILASE"/>
    <property type="match status" value="1"/>
</dbReference>
<evidence type="ECO:0000256" key="6">
    <source>
        <dbReference type="PROSITE-ProRule" id="PRU01240"/>
    </source>
</evidence>
<dbReference type="InterPro" id="IPR013784">
    <property type="entry name" value="Carb-bd-like_fold"/>
</dbReference>
<dbReference type="InterPro" id="IPR006652">
    <property type="entry name" value="Kelch_1"/>
</dbReference>
<keyword evidence="2 6" id="KW-0645">Protease</keyword>
<dbReference type="InterPro" id="IPR036852">
    <property type="entry name" value="Peptidase_S8/S53_dom_sf"/>
</dbReference>
<name>A0A895Y9S5_9ACTN</name>
<dbReference type="Pfam" id="PF00082">
    <property type="entry name" value="Peptidase_S8"/>
    <property type="match status" value="1"/>
</dbReference>
<feature type="active site" description="Charge relay system" evidence="6">
    <location>
        <position position="180"/>
    </location>
</feature>
<keyword evidence="11" id="KW-1185">Reference proteome</keyword>
<dbReference type="PANTHER" id="PTHR46344">
    <property type="entry name" value="OS02G0202900 PROTEIN"/>
    <property type="match status" value="1"/>
</dbReference>
<proteinExistence type="inferred from homology"/>
<evidence type="ECO:0000256" key="1">
    <source>
        <dbReference type="ARBA" id="ARBA00022441"/>
    </source>
</evidence>
<evidence type="ECO:0000256" key="3">
    <source>
        <dbReference type="ARBA" id="ARBA00022737"/>
    </source>
</evidence>
<dbReference type="SUPFAM" id="SSF117281">
    <property type="entry name" value="Kelch motif"/>
    <property type="match status" value="1"/>
</dbReference>
<accession>A0A895Y9S5</accession>
<organism evidence="10 11">
    <name type="scientific">Natronosporangium hydrolyticum</name>
    <dbReference type="NCBI Taxonomy" id="2811111"/>
    <lineage>
        <taxon>Bacteria</taxon>
        <taxon>Bacillati</taxon>
        <taxon>Actinomycetota</taxon>
        <taxon>Actinomycetes</taxon>
        <taxon>Micromonosporales</taxon>
        <taxon>Micromonosporaceae</taxon>
        <taxon>Natronosporangium</taxon>
    </lineage>
</organism>
<evidence type="ECO:0000256" key="7">
    <source>
        <dbReference type="SAM" id="MobiDB-lite"/>
    </source>
</evidence>
<dbReference type="Gene3D" id="3.40.50.200">
    <property type="entry name" value="Peptidase S8/S53 domain"/>
    <property type="match status" value="1"/>
</dbReference>
<keyword evidence="5 6" id="KW-0720">Serine protease</keyword>
<reference evidence="10" key="1">
    <citation type="submission" date="2021-02" db="EMBL/GenBank/DDBJ databases">
        <title>Natrosporangium hydrolyticum gen. nov., sp. nov, a haloalkaliphilic actinobacterium from a soda solonchak soil.</title>
        <authorList>
            <person name="Sorokin D.Y."/>
            <person name="Khijniak T.V."/>
            <person name="Zakharycheva A.P."/>
            <person name="Boueva O.V."/>
            <person name="Ariskina E.V."/>
            <person name="Hahnke R.L."/>
            <person name="Bunk B."/>
            <person name="Sproer C."/>
            <person name="Schumann P."/>
            <person name="Evtushenko L.I."/>
            <person name="Kublanov I.V."/>
        </authorList>
    </citation>
    <scope>NUCLEOTIDE SEQUENCE</scope>
    <source>
        <strain evidence="10">DSM 106523</strain>
    </source>
</reference>
<dbReference type="InterPro" id="IPR056737">
    <property type="entry name" value="Beta-prop_ATRN-MKLN-like"/>
</dbReference>
<dbReference type="KEGG" id="nhy:JQS43_15270"/>
<gene>
    <name evidence="10" type="ORF">JQS43_15270</name>
</gene>
<dbReference type="InterPro" id="IPR008969">
    <property type="entry name" value="CarboxyPept-like_regulatory"/>
</dbReference>
<evidence type="ECO:0000256" key="5">
    <source>
        <dbReference type="ARBA" id="ARBA00022825"/>
    </source>
</evidence>
<dbReference type="EMBL" id="CP070499">
    <property type="protein sequence ID" value="QSB13012.1"/>
    <property type="molecule type" value="Genomic_DNA"/>
</dbReference>
<keyword evidence="3" id="KW-0677">Repeat</keyword>
<dbReference type="Pfam" id="PF13620">
    <property type="entry name" value="CarboxypepD_reg"/>
    <property type="match status" value="1"/>
</dbReference>
<dbReference type="PROSITE" id="PS00138">
    <property type="entry name" value="SUBTILASE_SER"/>
    <property type="match status" value="1"/>
</dbReference>
<dbReference type="GO" id="GO:0030246">
    <property type="term" value="F:carbohydrate binding"/>
    <property type="evidence" value="ECO:0007669"/>
    <property type="project" value="InterPro"/>
</dbReference>
<dbReference type="InterPro" id="IPR015915">
    <property type="entry name" value="Kelch-typ_b-propeller"/>
</dbReference>
<evidence type="ECO:0000259" key="9">
    <source>
        <dbReference type="Pfam" id="PF24981"/>
    </source>
</evidence>
<dbReference type="GO" id="GO:0006508">
    <property type="term" value="P:proteolysis"/>
    <property type="evidence" value="ECO:0007669"/>
    <property type="project" value="UniProtKB-KW"/>
</dbReference>
<dbReference type="GO" id="GO:0004252">
    <property type="term" value="F:serine-type endopeptidase activity"/>
    <property type="evidence" value="ECO:0007669"/>
    <property type="project" value="UniProtKB-UniRule"/>
</dbReference>
<sequence length="1511" mass="159672">MILTGPGAAHAEPALGGDQGQAPPPAEKIQPELERSFDTDGVSDFWIRFADQADLSEAQQIDDWAARGEAVADALRDTAAVSQPGVRRVLDESGLEYRSFWATNAIYVHDGSPALAERFAERTEVAGLYAPVEYEAVQPELGTDAGAAPAVEWGVTNINADQAWDEFNTRGEGIVVANIDTGVQYDHPALVDKYRGNLGDGTFDHNYNWFDSDGHCADGPCDRRDHGTHVMGTMVGSTDEHRFGIAPGATWITTNGCCPNDATLIASGEWLLEPTDLNGENPDAGMRPHLINNSWGTTNPTTEDPFMEDVIEAWDASGILSIFSNGNHGVRGCESSGAPGSRSLTYSVGAYDVNDRIADGSSRGPGQDGTVKPNISAPGVGIFSSVPEDDYDTIGGTSMAAPHVSGAVALLWSAAPALVGDTATTRALLDQTAVDTEDLQCGGTPERNNVYGEGRLDALALLRSAPVGLAGTLTGTVTDAETGDPVAGAVVATDSEPVRETVTDPDGGYMLRLSEGDYTITTTHFGHLDGTADVTIAANETTTADFSLTTAPLVAVSGLVRDGSDQGWPLYAQVSVAGRDELTTYSDPFTGRYRLQVPADASYTLEVTPEYAGYETLERTVEVGSGNQTVDLSPRVEVCASAPGYQFSADVGVLGDYEIVDHLQRRGIGGQQVDWDDDMSAFDVIVLNRASHPTEEMFLDFLAETDAAGTGVVFLDTWDGRTGGNGIRLLHMYLDNPSEHGAPLFYDIDYTGYQVVQEHPLLDGFELGQELFHNTTEYTKYTGYFQNYGGEGRMVIANAINSDTGITGGGIGVQERDQNRHVLLSMHGTSFGNTPDLWHSDSVQVFENALDWSSRGDFNCGPVDGGLVAGLVTDENTGDGVVNASVHNSADPQQGTRSVHTAGDPALIDGFYALFVSPPGGQEVTAHAPAYAERTHEVEVDSGWVVRQDLALPAGELLVEPAEVSAEVPLGGSGNAGFTVTNTGGAPVELEFRQRTGGSEILRADGSTVPSSEILAEAGAPTQHIPTYRSTAELAGIAPDAVLGGAGPASTQAAPAAGPWLDLPSTPRNMMDNAAVTVAGQVYTFGGYAGLTTGGALDDVYRYDPVAQEWEQLGDMPAPRHSAAEGVIDGMVYLAGGWGSDGAEIVATLRYDPASDEWSTVAPSPVAFANGGSAVLDDELYVVGGCTTDSCAPYTDEVQRYSPNTDTWETLASYPMAIAYPSCGAIEGLLYCAGGTADPEPTTAAYVYDPWQDEWSPVAELPVDLWGSAYHTADGQLLVSGGASDGRITNEGFAYDPATDSWSRLPNANQAIFRAGSACGLYRVGGSPSGMNPSSQVELLPGFDQCDSDTEAEWLSVEPGTATVAPGETLEVTLGLTAGMPQPGFYHATVLLAQDSPYRMEPVSVTMAVTPPDTWGKLTGTVTARSCAGDEAPLASATVHLSTWVSEVTRYTDADGGYAYWLDHRHSPLDVIVAKDGYQPQFRQTEVAAGEVTVEDWTLSQVCHTMGPRFE</sequence>
<dbReference type="Gene3D" id="2.120.10.80">
    <property type="entry name" value="Kelch-type beta propeller"/>
    <property type="match status" value="1"/>
</dbReference>
<dbReference type="PANTHER" id="PTHR46344:SF27">
    <property type="entry name" value="KELCH REPEAT SUPERFAMILY PROTEIN"/>
    <property type="match status" value="1"/>
</dbReference>
<dbReference type="SUPFAM" id="SSF49464">
    <property type="entry name" value="Carboxypeptidase regulatory domain-like"/>
    <property type="match status" value="3"/>
</dbReference>